<protein>
    <submittedName>
        <fullName evidence="1">Uncharacterized protein</fullName>
    </submittedName>
</protein>
<proteinExistence type="predicted"/>
<accession>A0A168PC31</accession>
<reference evidence="1 2" key="1">
    <citation type="submission" date="2016-03" db="EMBL/GenBank/DDBJ databases">
        <title>Draft genome sequence of Paenibacillus antarcticus CECT 5836.</title>
        <authorList>
            <person name="Shin S.-K."/>
            <person name="Yi H."/>
        </authorList>
    </citation>
    <scope>NUCLEOTIDE SEQUENCE [LARGE SCALE GENOMIC DNA]</scope>
    <source>
        <strain evidence="1 2">CECT 5836</strain>
    </source>
</reference>
<dbReference type="Proteomes" id="UP000077355">
    <property type="component" value="Unassembled WGS sequence"/>
</dbReference>
<gene>
    <name evidence="1" type="ORF">PBAT_11495</name>
</gene>
<dbReference type="EMBL" id="LVJI01000015">
    <property type="protein sequence ID" value="OAB46619.1"/>
    <property type="molecule type" value="Genomic_DNA"/>
</dbReference>
<sequence length="64" mass="7623">MSFYYEKAKKKAIPLGSLFGAILKYKKIYVSLDTPFLILFKTSPIFQERHFSRFYMIHGHSFKL</sequence>
<dbReference type="AlphaFoldDB" id="A0A168PC31"/>
<evidence type="ECO:0000313" key="2">
    <source>
        <dbReference type="Proteomes" id="UP000077355"/>
    </source>
</evidence>
<name>A0A168PC31_9BACL</name>
<keyword evidence="2" id="KW-1185">Reference proteome</keyword>
<evidence type="ECO:0000313" key="1">
    <source>
        <dbReference type="EMBL" id="OAB46619.1"/>
    </source>
</evidence>
<comment type="caution">
    <text evidence="1">The sequence shown here is derived from an EMBL/GenBank/DDBJ whole genome shotgun (WGS) entry which is preliminary data.</text>
</comment>
<organism evidence="1 2">
    <name type="scientific">Paenibacillus antarcticus</name>
    <dbReference type="NCBI Taxonomy" id="253703"/>
    <lineage>
        <taxon>Bacteria</taxon>
        <taxon>Bacillati</taxon>
        <taxon>Bacillota</taxon>
        <taxon>Bacilli</taxon>
        <taxon>Bacillales</taxon>
        <taxon>Paenibacillaceae</taxon>
        <taxon>Paenibacillus</taxon>
    </lineage>
</organism>